<keyword evidence="3" id="KW-1185">Reference proteome</keyword>
<sequence length="499" mass="55486">MKRINKLFAVTACMFIAAGAFAQEEDEAPVHEGYSMELAKSATIGVEAGTTFEYDLNDGSSGLETKVGIQFYLPLFDKTDRGVVEETYAQPGVRLVVKDMCFQWLESYFTTGGNYAQDNVNSWSSRPLVLTYGDITADLVYKNVFLQVAGTTHPMETDNASINSIFDDVMDTDDRWYLKKQYALYSNTRYNKLGLPLLGSFIKRDAVDTDYSDDVSGQLGFGVEFSKFTAIAKAASLYSGRDNDENEWLFGLDSEFYPVEDMSISVNAMAGLHCENSFSYNGSSYNPFSAGISADYKIKTGRKTVLKPYVGFDYFKDLEGNLDDTWEAGIGTYLYTRGEDFLTSHRDIDYDEIVPVGFSLGANAVKNKNLYGDDDVHANLIFSAFELADRKAVVKNLGYFVELEMCDIGGDDMHTAVAGQIEYLLGGKYLPYVFGKYYPELSSNGEHMTGDNYVDVKVGCYMTPVQYFSLDVSYQLSTCVEGEGDDDKGLISVACTIRL</sequence>
<feature type="chain" id="PRO_5032709996" evidence="1">
    <location>
        <begin position="23"/>
        <end position="499"/>
    </location>
</feature>
<feature type="signal peptide" evidence="1">
    <location>
        <begin position="1"/>
        <end position="22"/>
    </location>
</feature>
<protein>
    <submittedName>
        <fullName evidence="2">Uncharacterized protein</fullName>
    </submittedName>
</protein>
<dbReference type="Proteomes" id="UP000578697">
    <property type="component" value="Unassembled WGS sequence"/>
</dbReference>
<accession>A0A840SCN5</accession>
<comment type="caution">
    <text evidence="2">The sequence shown here is derived from an EMBL/GenBank/DDBJ whole genome shotgun (WGS) entry which is preliminary data.</text>
</comment>
<evidence type="ECO:0000313" key="2">
    <source>
        <dbReference type="EMBL" id="MBB5219537.1"/>
    </source>
</evidence>
<evidence type="ECO:0000313" key="3">
    <source>
        <dbReference type="Proteomes" id="UP000578697"/>
    </source>
</evidence>
<dbReference type="AlphaFoldDB" id="A0A840SCN5"/>
<gene>
    <name evidence="2" type="ORF">HNP77_001919</name>
</gene>
<reference evidence="2 3" key="1">
    <citation type="submission" date="2020-08" db="EMBL/GenBank/DDBJ databases">
        <title>Genomic Encyclopedia of Type Strains, Phase IV (KMG-IV): sequencing the most valuable type-strain genomes for metagenomic binning, comparative biology and taxonomic classification.</title>
        <authorList>
            <person name="Goeker M."/>
        </authorList>
    </citation>
    <scope>NUCLEOTIDE SEQUENCE [LARGE SCALE GENOMIC DNA]</scope>
    <source>
        <strain evidence="2 3">DSM 103679</strain>
    </source>
</reference>
<keyword evidence="1" id="KW-0732">Signal</keyword>
<proteinExistence type="predicted"/>
<name>A0A840SCN5_9SPIR</name>
<dbReference type="EMBL" id="JACHFR010000003">
    <property type="protein sequence ID" value="MBB5219537.1"/>
    <property type="molecule type" value="Genomic_DNA"/>
</dbReference>
<evidence type="ECO:0000256" key="1">
    <source>
        <dbReference type="SAM" id="SignalP"/>
    </source>
</evidence>
<dbReference type="RefSeq" id="WP_184652964.1">
    <property type="nucleotide sequence ID" value="NZ_JACHFR010000003.1"/>
</dbReference>
<organism evidence="2 3">
    <name type="scientific">Treponema rectale</name>
    <dbReference type="NCBI Taxonomy" id="744512"/>
    <lineage>
        <taxon>Bacteria</taxon>
        <taxon>Pseudomonadati</taxon>
        <taxon>Spirochaetota</taxon>
        <taxon>Spirochaetia</taxon>
        <taxon>Spirochaetales</taxon>
        <taxon>Treponemataceae</taxon>
        <taxon>Treponema</taxon>
    </lineage>
</organism>